<feature type="compositionally biased region" description="Basic and acidic residues" evidence="1">
    <location>
        <begin position="151"/>
        <end position="166"/>
    </location>
</feature>
<feature type="region of interest" description="Disordered" evidence="1">
    <location>
        <begin position="126"/>
        <end position="166"/>
    </location>
</feature>
<sequence>MMIVEKIPPFQKYAQTYVQEKDKILIKLSKSLKILQNQIDHYDYVRNTQPSKDFLKKFENVQKIVMEKINKRIESEMKEFVDLKNQYVNLFSDLKFSIQNFIRELKAEANLLDNFQQSIEDSSFTISNEQIEKSENKPNKKNGRSSSKRKSSTDKTIIEKPPDDSK</sequence>
<evidence type="ECO:0000313" key="3">
    <source>
        <dbReference type="RefSeq" id="XP_026682228.1"/>
    </source>
</evidence>
<proteinExistence type="predicted"/>
<dbReference type="Proteomes" id="UP000079169">
    <property type="component" value="Unplaced"/>
</dbReference>
<dbReference type="KEGG" id="dci:108252873"/>
<dbReference type="GeneID" id="108252873"/>
<dbReference type="RefSeq" id="XP_026682228.1">
    <property type="nucleotide sequence ID" value="XM_026826427.1"/>
</dbReference>
<gene>
    <name evidence="3" type="primary">LOC108252873</name>
</gene>
<dbReference type="AlphaFoldDB" id="A0A3Q0J5K5"/>
<evidence type="ECO:0000313" key="2">
    <source>
        <dbReference type="Proteomes" id="UP000079169"/>
    </source>
</evidence>
<reference evidence="3" key="1">
    <citation type="submission" date="2025-08" db="UniProtKB">
        <authorList>
            <consortium name="RefSeq"/>
        </authorList>
    </citation>
    <scope>IDENTIFICATION</scope>
</reference>
<evidence type="ECO:0000256" key="1">
    <source>
        <dbReference type="SAM" id="MobiDB-lite"/>
    </source>
</evidence>
<accession>A0A3Q0J5K5</accession>
<feature type="compositionally biased region" description="Basic residues" evidence="1">
    <location>
        <begin position="139"/>
        <end position="150"/>
    </location>
</feature>
<name>A0A3Q0J5K5_DIACI</name>
<organism evidence="2 3">
    <name type="scientific">Diaphorina citri</name>
    <name type="common">Asian citrus psyllid</name>
    <dbReference type="NCBI Taxonomy" id="121845"/>
    <lineage>
        <taxon>Eukaryota</taxon>
        <taxon>Metazoa</taxon>
        <taxon>Ecdysozoa</taxon>
        <taxon>Arthropoda</taxon>
        <taxon>Hexapoda</taxon>
        <taxon>Insecta</taxon>
        <taxon>Pterygota</taxon>
        <taxon>Neoptera</taxon>
        <taxon>Paraneoptera</taxon>
        <taxon>Hemiptera</taxon>
        <taxon>Sternorrhyncha</taxon>
        <taxon>Psylloidea</taxon>
        <taxon>Psyllidae</taxon>
        <taxon>Diaphorininae</taxon>
        <taxon>Diaphorina</taxon>
    </lineage>
</organism>
<keyword evidence="2" id="KW-1185">Reference proteome</keyword>
<dbReference type="PaxDb" id="121845-A0A3Q0J5K5"/>
<protein>
    <submittedName>
        <fullName evidence="3">Uncharacterized protein LOC108252873</fullName>
    </submittedName>
</protein>